<name>A0A4U1ZJZ3_9VIBR</name>
<dbReference type="SUPFAM" id="SSF47345">
    <property type="entry name" value="Colicin E immunity proteins"/>
    <property type="match status" value="1"/>
</dbReference>
<dbReference type="GO" id="GO:0015643">
    <property type="term" value="F:toxic substance binding"/>
    <property type="evidence" value="ECO:0007669"/>
    <property type="project" value="InterPro"/>
</dbReference>
<accession>A0A4U1ZJZ3</accession>
<dbReference type="CDD" id="cd16363">
    <property type="entry name" value="Col_Im_like"/>
    <property type="match status" value="1"/>
</dbReference>
<dbReference type="GO" id="GO:0030153">
    <property type="term" value="P:bacteriocin immunity"/>
    <property type="evidence" value="ECO:0007669"/>
    <property type="project" value="UniProtKB-KW"/>
</dbReference>
<reference evidence="3 4" key="1">
    <citation type="submission" date="2019-04" db="EMBL/GenBank/DDBJ databases">
        <title>A reverse ecology approach based on a biological definition of microbial populations.</title>
        <authorList>
            <person name="Arevalo P."/>
            <person name="Vaninsberghe D."/>
            <person name="Elsherbini J."/>
            <person name="Gore J."/>
            <person name="Polz M."/>
        </authorList>
    </citation>
    <scope>NUCLEOTIDE SEQUENCE [LARGE SCALE GENOMIC DNA]</scope>
    <source>
        <strain evidence="3 4">10N.261.46.F4</strain>
    </source>
</reference>
<dbReference type="Proteomes" id="UP000307574">
    <property type="component" value="Unassembled WGS sequence"/>
</dbReference>
<dbReference type="RefSeq" id="WP_136979396.1">
    <property type="nucleotide sequence ID" value="NZ_JBFRRD010000016.1"/>
</dbReference>
<dbReference type="InterPro" id="IPR000290">
    <property type="entry name" value="Colicin_pyocin"/>
</dbReference>
<dbReference type="Pfam" id="PF01320">
    <property type="entry name" value="Colicin_Pyocin"/>
    <property type="match status" value="1"/>
</dbReference>
<keyword evidence="2" id="KW-0079">Bacteriocin immunity</keyword>
<protein>
    <submittedName>
        <fullName evidence="3">Bacteriocin immunity protein</fullName>
    </submittedName>
</protein>
<evidence type="ECO:0000256" key="1">
    <source>
        <dbReference type="ARBA" id="ARBA00009346"/>
    </source>
</evidence>
<sequence>MKSNLMNYTESEFLQLIQNTHNGVATDQEVEELVSFLDTTEYPEGSALLTHPKMVGIEDTPEAMIAELKRWYTENGQPCFKDQQI</sequence>
<comment type="caution">
    <text evidence="3">The sequence shown here is derived from an EMBL/GenBank/DDBJ whole genome shotgun (WGS) entry which is preliminary data.</text>
</comment>
<proteinExistence type="inferred from homology"/>
<dbReference type="Gene3D" id="1.10.1200.20">
    <property type="entry name" value="Colicin E immunity protein"/>
    <property type="match status" value="1"/>
</dbReference>
<comment type="similarity">
    <text evidence="1">Belongs to the colicins ColE2/ColE8/ColE9 and pyocins S1/S2 family.</text>
</comment>
<dbReference type="InterPro" id="IPR035900">
    <property type="entry name" value="Colicin_E_sf"/>
</dbReference>
<dbReference type="EMBL" id="SYUV01000015">
    <property type="protein sequence ID" value="TKF34309.1"/>
    <property type="molecule type" value="Genomic_DNA"/>
</dbReference>
<evidence type="ECO:0000313" key="4">
    <source>
        <dbReference type="Proteomes" id="UP000307574"/>
    </source>
</evidence>
<organism evidence="3 4">
    <name type="scientific">Vibrio kanaloae</name>
    <dbReference type="NCBI Taxonomy" id="170673"/>
    <lineage>
        <taxon>Bacteria</taxon>
        <taxon>Pseudomonadati</taxon>
        <taxon>Pseudomonadota</taxon>
        <taxon>Gammaproteobacteria</taxon>
        <taxon>Vibrionales</taxon>
        <taxon>Vibrionaceae</taxon>
        <taxon>Vibrio</taxon>
    </lineage>
</organism>
<evidence type="ECO:0000256" key="2">
    <source>
        <dbReference type="ARBA" id="ARBA00023025"/>
    </source>
</evidence>
<gene>
    <name evidence="3" type="ORF">FCV50_05145</name>
</gene>
<dbReference type="AlphaFoldDB" id="A0A4U1ZJZ3"/>
<dbReference type="PRINTS" id="PR01299">
    <property type="entry name" value="PYOCIN"/>
</dbReference>
<evidence type="ECO:0000313" key="3">
    <source>
        <dbReference type="EMBL" id="TKF34309.1"/>
    </source>
</evidence>